<evidence type="ECO:0000313" key="1">
    <source>
        <dbReference type="EMBL" id="OBX51167.1"/>
    </source>
</evidence>
<proteinExistence type="predicted"/>
<gene>
    <name evidence="2" type="ORF">A7456_01385</name>
    <name evidence="1" type="ORF">A9Z60_08155</name>
    <name evidence="3" type="ORF">I6G26_03870</name>
</gene>
<dbReference type="EMBL" id="LZDN01000007">
    <property type="protein sequence ID" value="OBX51167.1"/>
    <property type="molecule type" value="Genomic_DNA"/>
</dbReference>
<dbReference type="OrthoDB" id="6007799at2"/>
<evidence type="ECO:0000313" key="2">
    <source>
        <dbReference type="EMBL" id="OBX85114.1"/>
    </source>
</evidence>
<keyword evidence="6" id="KW-1185">Reference proteome</keyword>
<reference evidence="3 6" key="3">
    <citation type="submission" date="2020-12" db="EMBL/GenBank/DDBJ databases">
        <title>FDA dAtabase for Regulatory Grade micrObial Sequences (FDA-ARGOS): Supporting development and validation of Infectious Disease Dx tests.</title>
        <authorList>
            <person name="Sproer C."/>
            <person name="Gronow S."/>
            <person name="Severitt S."/>
            <person name="Schroder I."/>
            <person name="Tallon L."/>
            <person name="Sadzewicz L."/>
            <person name="Zhao X."/>
            <person name="Boylan J."/>
            <person name="Ott S."/>
            <person name="Bowen H."/>
            <person name="Vavikolanu K."/>
            <person name="Mehta A."/>
            <person name="Aluvathingal J."/>
            <person name="Nadendla S."/>
            <person name="Lowell S."/>
            <person name="Myers T."/>
            <person name="Yan Y."/>
            <person name="Sichtig H."/>
        </authorList>
    </citation>
    <scope>NUCLEOTIDE SEQUENCE [LARGE SCALE GENOMIC DNA]</scope>
    <source>
        <strain evidence="3 6">FDAARGOS_869</strain>
    </source>
</reference>
<protein>
    <submittedName>
        <fullName evidence="3">DUF3108 domain-containing protein</fullName>
    </submittedName>
</protein>
<dbReference type="Pfam" id="PF11306">
    <property type="entry name" value="DUF3108"/>
    <property type="match status" value="1"/>
</dbReference>
<evidence type="ECO:0000313" key="6">
    <source>
        <dbReference type="Proteomes" id="UP000594834"/>
    </source>
</evidence>
<evidence type="ECO:0000313" key="4">
    <source>
        <dbReference type="Proteomes" id="UP000092575"/>
    </source>
</evidence>
<accession>A0A1B8QMQ3</accession>
<dbReference type="EMBL" id="CP065728">
    <property type="protein sequence ID" value="QPT45557.1"/>
    <property type="molecule type" value="Genomic_DNA"/>
</dbReference>
<dbReference type="STRING" id="478.A7456_01385"/>
<evidence type="ECO:0000313" key="3">
    <source>
        <dbReference type="EMBL" id="QPT45557.1"/>
    </source>
</evidence>
<organism evidence="2 4">
    <name type="scientific">Moraxella nonliquefaciens</name>
    <dbReference type="NCBI Taxonomy" id="478"/>
    <lineage>
        <taxon>Bacteria</taxon>
        <taxon>Pseudomonadati</taxon>
        <taxon>Pseudomonadota</taxon>
        <taxon>Gammaproteobacteria</taxon>
        <taxon>Moraxellales</taxon>
        <taxon>Moraxellaceae</taxon>
        <taxon>Moraxella</taxon>
    </lineage>
</organism>
<dbReference type="InterPro" id="IPR021457">
    <property type="entry name" value="DUF3108"/>
</dbReference>
<reference evidence="1 5" key="2">
    <citation type="submission" date="2016-06" db="EMBL/GenBank/DDBJ databases">
        <title>Draft genome of Moraxella nonliquefaciens CCUG 60284.</title>
        <authorList>
            <person name="Salva-Serra F."/>
            <person name="Engstrom-Jakobsson H."/>
            <person name="Thorell K."/>
            <person name="Gonzales-Siles L."/>
            <person name="Karlsson R."/>
            <person name="Boulund F."/>
            <person name="Engstrand L."/>
            <person name="Kristiansson E."/>
            <person name="Moore E."/>
        </authorList>
    </citation>
    <scope>NUCLEOTIDE SEQUENCE [LARGE SCALE GENOMIC DNA]</scope>
    <source>
        <strain evidence="1 5">CCUG 60284</strain>
    </source>
</reference>
<dbReference type="Proteomes" id="UP000594834">
    <property type="component" value="Chromosome"/>
</dbReference>
<sequence>MTTAVVAGATLSANASDLSGFSATYVLNADGKKGTATRTLIKNGDDYHYHVKASAVGVASMNQSASFSLLNGRIVPSDSRMSVQVLGVGRTHHIKFDNPAKSVVSTYRGKSTTLRMNGQAYDDLSLEAQIRQELIHGQFSGNYHLVKKNEIEATKFRRSSSSKITVPAGTYDAIRIDRIHDDKGRATSFWLAPSLNYLPIKVSQINDGRVISMELIKVN</sequence>
<dbReference type="AlphaFoldDB" id="A0A1B8QMQ3"/>
<dbReference type="EMBL" id="LXTW01000012">
    <property type="protein sequence ID" value="OBX85114.1"/>
    <property type="molecule type" value="Genomic_DNA"/>
</dbReference>
<dbReference type="Proteomes" id="UP000092671">
    <property type="component" value="Unassembled WGS sequence"/>
</dbReference>
<evidence type="ECO:0000313" key="5">
    <source>
        <dbReference type="Proteomes" id="UP000092671"/>
    </source>
</evidence>
<dbReference type="Proteomes" id="UP000092575">
    <property type="component" value="Unassembled WGS sequence"/>
</dbReference>
<reference evidence="2 4" key="1">
    <citation type="submission" date="2016-05" db="EMBL/GenBank/DDBJ databases">
        <title>Draft genome sequence of Moraxella nonliquefaciens CCUG 348T.</title>
        <authorList>
            <person name="Salva-Serra F."/>
            <person name="Engstrom-Jakobsson H."/>
            <person name="Thorell K."/>
            <person name="Gonzales-Siles L."/>
            <person name="Karlsson R."/>
            <person name="Boulund F."/>
            <person name="Engstrand L."/>
            <person name="Kristiansson E."/>
            <person name="Moore E."/>
        </authorList>
    </citation>
    <scope>NUCLEOTIDE SEQUENCE [LARGE SCALE GENOMIC DNA]</scope>
    <source>
        <strain evidence="2 4">CCUG 348</strain>
    </source>
</reference>
<name>A0A1B8QMQ3_MORNO</name>